<gene>
    <name evidence="1" type="ORF">DSLASN_06170</name>
</gene>
<accession>A0ABM7PBF5</accession>
<sequence length="409" mass="47694">MSNRDAIDTITGYFYQFDKTILEILTQDDDNTAICIEGIEDIDVVNADEVSAIQCKYYAKTEYNHSVIKNPIILMLQHYANNKELGINYYLYGHYGSGHDKLTDITIESLKKDFLTYRKTEKTFNGEKTRKVHKVHEELGLNDEDLSDFLIHLIVDIHAPSFEEQYKNIIECLKNCLHVSDADAEAELYHYNSALKVVKNLSVKQDKSDRFITKSLFIEEIKRKDEIFDPWFIRRKGREAYIKSIKRERLSNSLNMEAFDRFFLIDSCCGGKLSELKEVIYLISKKWSKVSKRQKPCFCPGIYIHGLNEDKIDELKNCMYSDGYVFLDGYPFKGADLSIKHFYIEPSIDNNIKFRFINNQSDLSSLLSGALRTVEVYQFYKNEVFFAYEGIKVVNIKVEALDYIKDMTK</sequence>
<reference evidence="1 2" key="1">
    <citation type="submission" date="2021-02" db="EMBL/GenBank/DDBJ databases">
        <title>Complete genome of Desulfoluna sp. strain ASN36.</title>
        <authorList>
            <person name="Takahashi A."/>
            <person name="Kojima H."/>
            <person name="Fukui M."/>
        </authorList>
    </citation>
    <scope>NUCLEOTIDE SEQUENCE [LARGE SCALE GENOMIC DNA]</scope>
    <source>
        <strain evidence="1 2">ASN36</strain>
    </source>
</reference>
<proteinExistence type="predicted"/>
<dbReference type="Proteomes" id="UP001320148">
    <property type="component" value="Chromosome"/>
</dbReference>
<evidence type="ECO:0000313" key="1">
    <source>
        <dbReference type="EMBL" id="BCS94985.1"/>
    </source>
</evidence>
<organism evidence="1 2">
    <name type="scientific">Desulfoluna limicola</name>
    <dbReference type="NCBI Taxonomy" id="2810562"/>
    <lineage>
        <taxon>Bacteria</taxon>
        <taxon>Pseudomonadati</taxon>
        <taxon>Thermodesulfobacteriota</taxon>
        <taxon>Desulfobacteria</taxon>
        <taxon>Desulfobacterales</taxon>
        <taxon>Desulfolunaceae</taxon>
        <taxon>Desulfoluna</taxon>
    </lineage>
</organism>
<protein>
    <recommendedName>
        <fullName evidence="3">Restriction endonuclease type IV Mrr domain-containing protein</fullName>
    </recommendedName>
</protein>
<dbReference type="NCBIfam" id="NF042945">
    <property type="entry name" value="DUF4297_antiphage"/>
    <property type="match status" value="1"/>
</dbReference>
<name>A0ABM7PBF5_9BACT</name>
<keyword evidence="2" id="KW-1185">Reference proteome</keyword>
<dbReference type="EMBL" id="AP024488">
    <property type="protein sequence ID" value="BCS94985.1"/>
    <property type="molecule type" value="Genomic_DNA"/>
</dbReference>
<dbReference type="RefSeq" id="WP_236891279.1">
    <property type="nucleotide sequence ID" value="NZ_AP024488.1"/>
</dbReference>
<evidence type="ECO:0000313" key="2">
    <source>
        <dbReference type="Proteomes" id="UP001320148"/>
    </source>
</evidence>
<evidence type="ECO:0008006" key="3">
    <source>
        <dbReference type="Google" id="ProtNLM"/>
    </source>
</evidence>